<dbReference type="RefSeq" id="WP_013010898.1">
    <property type="nucleotide sequence ID" value="NC_013943.1"/>
</dbReference>
<dbReference type="KEGG" id="dap:Dacet_1619"/>
<dbReference type="eggNOG" id="COG3093">
    <property type="taxonomic scope" value="Bacteria"/>
</dbReference>
<dbReference type="GO" id="GO:0003677">
    <property type="term" value="F:DNA binding"/>
    <property type="evidence" value="ECO:0007669"/>
    <property type="project" value="InterPro"/>
</dbReference>
<evidence type="ECO:0000313" key="4">
    <source>
        <dbReference type="Proteomes" id="UP000002012"/>
    </source>
</evidence>
<dbReference type="Gene3D" id="1.10.10.2910">
    <property type="match status" value="1"/>
</dbReference>
<sequence>MMAKTRNKYYPDYLPHPGETLAELLDEREMSQKELALRTGLSPKAINEIVKGKALPSRETADKFEPIFGLSANFWMDKSNRYMDYISEAKKRHEAEKQFQFLKQFPFAKAFKFNFVVPFKTRDPYELYDNFLKYFKVSSVEQWKEMWLNPSVAYRKSPAYENNPFAASMWLRQGIIQAENIACELFDKQKAKNIIPEIKKLTMEPNPEIFIPKLLELCCSVGIAVVLIPSIQGCTASGATKWLNSDKVMLLLSLRHKTNDHFWFSFFHEFGHILLHGKKDTFIEDKNSRDVVKEQEADDFASNTLISKSNWDRFEYVGRFDQKSIVDFASKVGVAPGIVLGRLQKKELLPYQHVLTKKLKVYYKWREESA</sequence>
<gene>
    <name evidence="3" type="ordered locus">Dacet_1619</name>
</gene>
<dbReference type="PANTHER" id="PTHR43236:SF1">
    <property type="entry name" value="BLL7220 PROTEIN"/>
    <property type="match status" value="1"/>
</dbReference>
<dbReference type="eggNOG" id="COG2856">
    <property type="taxonomic scope" value="Bacteria"/>
</dbReference>
<dbReference type="CDD" id="cd00093">
    <property type="entry name" value="HTH_XRE"/>
    <property type="match status" value="1"/>
</dbReference>
<dbReference type="InterPro" id="IPR010982">
    <property type="entry name" value="Lambda_DNA-bd_dom_sf"/>
</dbReference>
<dbReference type="Pfam" id="PF01381">
    <property type="entry name" value="HTH_3"/>
    <property type="match status" value="1"/>
</dbReference>
<dbReference type="Pfam" id="PF06114">
    <property type="entry name" value="Peptidase_M78"/>
    <property type="match status" value="1"/>
</dbReference>
<protein>
    <submittedName>
        <fullName evidence="3">Plasmid maintenance system antidote protein, XRE family</fullName>
    </submittedName>
</protein>
<keyword evidence="4" id="KW-1185">Reference proteome</keyword>
<dbReference type="OrthoDB" id="9796786at2"/>
<dbReference type="PANTHER" id="PTHR43236">
    <property type="entry name" value="ANTITOXIN HIGA1"/>
    <property type="match status" value="1"/>
</dbReference>
<proteinExistence type="inferred from homology"/>
<dbReference type="InterPro" id="IPR001387">
    <property type="entry name" value="Cro/C1-type_HTH"/>
</dbReference>
<organism evidence="3 4">
    <name type="scientific">Denitrovibrio acetiphilus (strain DSM 12809 / NBRC 114555 / N2460)</name>
    <dbReference type="NCBI Taxonomy" id="522772"/>
    <lineage>
        <taxon>Bacteria</taxon>
        <taxon>Pseudomonadati</taxon>
        <taxon>Deferribacterota</taxon>
        <taxon>Deferribacteres</taxon>
        <taxon>Deferribacterales</taxon>
        <taxon>Geovibrionaceae</taxon>
        <taxon>Denitrovibrio</taxon>
    </lineage>
</organism>
<dbReference type="Proteomes" id="UP000002012">
    <property type="component" value="Chromosome"/>
</dbReference>
<dbReference type="InterPro" id="IPR010359">
    <property type="entry name" value="IrrE_HExxH"/>
</dbReference>
<dbReference type="InParanoid" id="D4H8N6"/>
<evidence type="ECO:0000259" key="2">
    <source>
        <dbReference type="PROSITE" id="PS50943"/>
    </source>
</evidence>
<evidence type="ECO:0000256" key="1">
    <source>
        <dbReference type="ARBA" id="ARBA00007227"/>
    </source>
</evidence>
<dbReference type="SMART" id="SM00530">
    <property type="entry name" value="HTH_XRE"/>
    <property type="match status" value="1"/>
</dbReference>
<accession>D4H8N6</accession>
<dbReference type="STRING" id="522772.Dacet_1619"/>
<dbReference type="PaxDb" id="522772-Dacet_1619"/>
<dbReference type="AlphaFoldDB" id="D4H8N6"/>
<dbReference type="SUPFAM" id="SSF47413">
    <property type="entry name" value="lambda repressor-like DNA-binding domains"/>
    <property type="match status" value="1"/>
</dbReference>
<evidence type="ECO:0000313" key="3">
    <source>
        <dbReference type="EMBL" id="ADD68385.1"/>
    </source>
</evidence>
<dbReference type="PROSITE" id="PS50943">
    <property type="entry name" value="HTH_CROC1"/>
    <property type="match status" value="1"/>
</dbReference>
<dbReference type="EMBL" id="CP001968">
    <property type="protein sequence ID" value="ADD68385.1"/>
    <property type="molecule type" value="Genomic_DNA"/>
</dbReference>
<dbReference type="InterPro" id="IPR052345">
    <property type="entry name" value="Rad_response_metalloprotease"/>
</dbReference>
<feature type="domain" description="HTH cro/C1-type" evidence="2">
    <location>
        <begin position="21"/>
        <end position="75"/>
    </location>
</feature>
<dbReference type="HOGENOM" id="CLU_055824_0_0_0"/>
<dbReference type="Gene3D" id="1.10.260.40">
    <property type="entry name" value="lambda repressor-like DNA-binding domains"/>
    <property type="match status" value="1"/>
</dbReference>
<comment type="similarity">
    <text evidence="1">Belongs to the short-chain fatty acyl-CoA assimilation regulator (ScfR) family.</text>
</comment>
<name>D4H8N6_DENA2</name>
<reference evidence="3 4" key="1">
    <citation type="journal article" date="2010" name="Stand. Genomic Sci.">
        <title>Complete genome sequence of Denitrovibrio acetiphilus type strain (N2460).</title>
        <authorList>
            <person name="Kiss H."/>
            <person name="Lang E."/>
            <person name="Lapidus A."/>
            <person name="Copeland A."/>
            <person name="Nolan M."/>
            <person name="Glavina Del Rio T."/>
            <person name="Chen F."/>
            <person name="Lucas S."/>
            <person name="Tice H."/>
            <person name="Cheng J.F."/>
            <person name="Han C."/>
            <person name="Goodwin L."/>
            <person name="Pitluck S."/>
            <person name="Liolios K."/>
            <person name="Pati A."/>
            <person name="Ivanova N."/>
            <person name="Mavromatis K."/>
            <person name="Chen A."/>
            <person name="Palaniappan K."/>
            <person name="Land M."/>
            <person name="Hauser L."/>
            <person name="Chang Y.J."/>
            <person name="Jeffries C.D."/>
            <person name="Detter J.C."/>
            <person name="Brettin T."/>
            <person name="Spring S."/>
            <person name="Rohde M."/>
            <person name="Goker M."/>
            <person name="Woyke T."/>
            <person name="Bristow J."/>
            <person name="Eisen J.A."/>
            <person name="Markowitz V."/>
            <person name="Hugenholtz P."/>
            <person name="Kyrpides N.C."/>
            <person name="Klenk H.P."/>
        </authorList>
    </citation>
    <scope>NUCLEOTIDE SEQUENCE [LARGE SCALE GENOMIC DNA]</scope>
    <source>
        <strain evidence="4">DSM 12809 / NBRC 114555 / N2460</strain>
    </source>
</reference>